<gene>
    <name evidence="3" type="ORF">HA72_1651</name>
    <name evidence="4" type="ORF">MsedA_1680</name>
    <name evidence="5" type="ORF">MsedB_1682</name>
    <name evidence="6" type="ORF">MsedC_1680</name>
    <name evidence="7" type="ORF">MsedD_1681</name>
    <name evidence="8" type="ORF">MsedE_1683</name>
</gene>
<sequence length="135" mass="14959">MGSPTYTVSMWFRKILVPVDGSENSMRALELAVDFSLRYGSRVTVFYACDRCSDKETIQKLVREKIEDRIDYDFRVADVPRDSSTSNEIIKVLSEGVFDAVIMGARGNTTNSDINTGSNALSVVVNAPVTVIVVR</sequence>
<dbReference type="SUPFAM" id="SSF52402">
    <property type="entry name" value="Adenine nucleotide alpha hydrolases-like"/>
    <property type="match status" value="1"/>
</dbReference>
<dbReference type="InterPro" id="IPR006016">
    <property type="entry name" value="UspA"/>
</dbReference>
<reference evidence="8 10" key="3">
    <citation type="submission" date="2015-07" db="EMBL/GenBank/DDBJ databases">
        <title>Physiological, transcriptional responses and genome re-sequencing of acid resistant extremely thermoacidophilic Metallosphaera sedula SARC-M1.</title>
        <authorList>
            <person name="Ai C."/>
            <person name="McCarthy S."/>
            <person name="Eckrich V."/>
            <person name="Rudrappa D."/>
            <person name="Qiu G."/>
            <person name="Blum P."/>
        </authorList>
    </citation>
    <scope>NUCLEOTIDE SEQUENCE [LARGE SCALE GENOMIC DNA]</scope>
    <source>
        <strain evidence="8 10">SARC-M1</strain>
    </source>
</reference>
<dbReference type="InterPro" id="IPR006015">
    <property type="entry name" value="Universal_stress_UspA"/>
</dbReference>
<dbReference type="Proteomes" id="UP000068832">
    <property type="component" value="Chromosome"/>
</dbReference>
<dbReference type="EMBL" id="CP012172">
    <property type="protein sequence ID" value="AKV74640.1"/>
    <property type="molecule type" value="Genomic_DNA"/>
</dbReference>
<evidence type="ECO:0000313" key="9">
    <source>
        <dbReference type="Proteomes" id="UP000029084"/>
    </source>
</evidence>
<dbReference type="GeneID" id="91756159"/>
<dbReference type="AlphaFoldDB" id="A0A088E8Z2"/>
<protein>
    <submittedName>
        <fullName evidence="4">Universal stress protein UspA</fullName>
    </submittedName>
    <submittedName>
        <fullName evidence="3">UspA domain protein</fullName>
    </submittedName>
</protein>
<evidence type="ECO:0000313" key="8">
    <source>
        <dbReference type="EMBL" id="AKV83608.1"/>
    </source>
</evidence>
<dbReference type="EMBL" id="CP008822">
    <property type="protein sequence ID" value="AIM27790.1"/>
    <property type="molecule type" value="Genomic_DNA"/>
</dbReference>
<dbReference type="Proteomes" id="UP000061362">
    <property type="component" value="Chromosome"/>
</dbReference>
<evidence type="ECO:0000313" key="3">
    <source>
        <dbReference type="EMBL" id="AIM27790.1"/>
    </source>
</evidence>
<evidence type="ECO:0000313" key="6">
    <source>
        <dbReference type="EMBL" id="AKV79858.1"/>
    </source>
</evidence>
<name>A0A088E8Z2_9CREN</name>
<feature type="domain" description="UspA" evidence="2">
    <location>
        <begin position="12"/>
        <end position="135"/>
    </location>
</feature>
<evidence type="ECO:0000256" key="1">
    <source>
        <dbReference type="ARBA" id="ARBA00008791"/>
    </source>
</evidence>
<proteinExistence type="inferred from homology"/>
<dbReference type="OMA" id="TYEISFM"/>
<dbReference type="Proteomes" id="UP000056255">
    <property type="component" value="Chromosome"/>
</dbReference>
<dbReference type="EMBL" id="CP012173">
    <property type="protein sequence ID" value="AKV77612.1"/>
    <property type="molecule type" value="Genomic_DNA"/>
</dbReference>
<evidence type="ECO:0000313" key="7">
    <source>
        <dbReference type="EMBL" id="AKV82103.1"/>
    </source>
</evidence>
<dbReference type="EMBL" id="CP012175">
    <property type="protein sequence ID" value="AKV82103.1"/>
    <property type="molecule type" value="Genomic_DNA"/>
</dbReference>
<evidence type="ECO:0000313" key="13">
    <source>
        <dbReference type="Proteomes" id="UP000062475"/>
    </source>
</evidence>
<dbReference type="PATRIC" id="fig|43687.5.peg.1784"/>
<dbReference type="Proteomes" id="UP000062398">
    <property type="component" value="Chromosome"/>
</dbReference>
<dbReference type="PANTHER" id="PTHR46268:SF25">
    <property type="entry name" value="USPA DOMAIN PROTEIN"/>
    <property type="match status" value="1"/>
</dbReference>
<dbReference type="Pfam" id="PF00582">
    <property type="entry name" value="Usp"/>
    <property type="match status" value="1"/>
</dbReference>
<dbReference type="Proteomes" id="UP000062475">
    <property type="component" value="Chromosome"/>
</dbReference>
<dbReference type="PRINTS" id="PR01438">
    <property type="entry name" value="UNVRSLSTRESS"/>
</dbReference>
<reference evidence="11 12" key="2">
    <citation type="journal article" date="2015" name="Genome Announc.">
        <title>Complete Genome Sequences of Evolved Arsenate-Resistant Metallosphaera sedula Strains.</title>
        <authorList>
            <person name="Ai C."/>
            <person name="McCarthy S."/>
            <person name="Schackwitz W."/>
            <person name="Martin J."/>
            <person name="Lipzen A."/>
            <person name="Blum P."/>
        </authorList>
    </citation>
    <scope>NUCLEOTIDE SEQUENCE [LARGE SCALE GENOMIC DNA]</scope>
    <source>
        <strain evidence="6 12">ARS120-1</strain>
        <strain evidence="7 11">ARS120-2</strain>
        <strain evidence="4 14">ARS50-1</strain>
        <strain evidence="5 13">ARS50-2</strain>
    </source>
</reference>
<dbReference type="Gene3D" id="3.40.50.620">
    <property type="entry name" value="HUPs"/>
    <property type="match status" value="1"/>
</dbReference>
<evidence type="ECO:0000313" key="5">
    <source>
        <dbReference type="EMBL" id="AKV77612.1"/>
    </source>
</evidence>
<dbReference type="PANTHER" id="PTHR46268">
    <property type="entry name" value="STRESS RESPONSE PROTEIN NHAX"/>
    <property type="match status" value="1"/>
</dbReference>
<accession>A0A088E8Z2</accession>
<dbReference type="EMBL" id="CP012176">
    <property type="protein sequence ID" value="AKV83608.1"/>
    <property type="molecule type" value="Genomic_DNA"/>
</dbReference>
<organism evidence="3 9">
    <name type="scientific">Metallosphaera sedula</name>
    <dbReference type="NCBI Taxonomy" id="43687"/>
    <lineage>
        <taxon>Archaea</taxon>
        <taxon>Thermoproteota</taxon>
        <taxon>Thermoprotei</taxon>
        <taxon>Sulfolobales</taxon>
        <taxon>Sulfolobaceae</taxon>
        <taxon>Metallosphaera</taxon>
    </lineage>
</organism>
<evidence type="ECO:0000313" key="10">
    <source>
        <dbReference type="Proteomes" id="UP000056255"/>
    </source>
</evidence>
<dbReference type="Proteomes" id="UP000029084">
    <property type="component" value="Chromosome"/>
</dbReference>
<dbReference type="EMBL" id="CP012174">
    <property type="protein sequence ID" value="AKV79858.1"/>
    <property type="molecule type" value="Genomic_DNA"/>
</dbReference>
<dbReference type="CDD" id="cd00293">
    <property type="entry name" value="USP-like"/>
    <property type="match status" value="1"/>
</dbReference>
<reference evidence="3 9" key="1">
    <citation type="journal article" date="2014" name="J. Bacteriol.">
        <title>Role of an Archaeal PitA Transporter in the Copper and Arsenic Resistance of Metallosphaera sedula, an Extreme Thermoacidophile.</title>
        <authorList>
            <person name="McCarthy S."/>
            <person name="Ai C."/>
            <person name="Wheaton G."/>
            <person name="Tevatia R."/>
            <person name="Eckrich V."/>
            <person name="Kelly R."/>
            <person name="Blum P."/>
        </authorList>
    </citation>
    <scope>NUCLEOTIDE SEQUENCE [LARGE SCALE GENOMIC DNA]</scope>
    <source>
        <strain evidence="3 9">CuR1</strain>
    </source>
</reference>
<evidence type="ECO:0000313" key="4">
    <source>
        <dbReference type="EMBL" id="AKV74640.1"/>
    </source>
</evidence>
<dbReference type="RefSeq" id="WP_012021593.1">
    <property type="nucleotide sequence ID" value="NZ_AP019770.1"/>
</dbReference>
<evidence type="ECO:0000313" key="12">
    <source>
        <dbReference type="Proteomes" id="UP000062398"/>
    </source>
</evidence>
<evidence type="ECO:0000313" key="14">
    <source>
        <dbReference type="Proteomes" id="UP000068832"/>
    </source>
</evidence>
<dbReference type="InterPro" id="IPR014729">
    <property type="entry name" value="Rossmann-like_a/b/a_fold"/>
</dbReference>
<dbReference type="OrthoDB" id="14880at2157"/>
<comment type="similarity">
    <text evidence="1">Belongs to the universal stress protein A family.</text>
</comment>
<evidence type="ECO:0000259" key="2">
    <source>
        <dbReference type="Pfam" id="PF00582"/>
    </source>
</evidence>
<evidence type="ECO:0000313" key="11">
    <source>
        <dbReference type="Proteomes" id="UP000061362"/>
    </source>
</evidence>